<comment type="caution">
    <text evidence="1">The sequence shown here is derived from an EMBL/GenBank/DDBJ whole genome shotgun (WGS) entry which is preliminary data.</text>
</comment>
<dbReference type="OrthoDB" id="4952198at2"/>
<reference evidence="1 2" key="1">
    <citation type="submission" date="2014-12" db="EMBL/GenBank/DDBJ databases">
        <title>Genome sequencing of Arthrobacter phenanthrenivorans SWC37.</title>
        <authorList>
            <person name="Tan P.W."/>
            <person name="Chan K.-G."/>
        </authorList>
    </citation>
    <scope>NUCLEOTIDE SEQUENCE [LARGE SCALE GENOMIC DNA]</scope>
    <source>
        <strain evidence="1 2">SWC37</strain>
    </source>
</reference>
<dbReference type="Proteomes" id="UP000031196">
    <property type="component" value="Unassembled WGS sequence"/>
</dbReference>
<dbReference type="AlphaFoldDB" id="A0A0B4D0W0"/>
<proteinExistence type="predicted"/>
<sequence>MENHAVQEFHVTYFDADCGRARSEVFETLEEAERFACRHCHGEDNWAVVDAVTVEQVQIAA</sequence>
<dbReference type="EMBL" id="JWTB01000017">
    <property type="protein sequence ID" value="KIC67104.1"/>
    <property type="molecule type" value="Genomic_DNA"/>
</dbReference>
<protein>
    <submittedName>
        <fullName evidence="1">Uncharacterized protein</fullName>
    </submittedName>
</protein>
<name>A0A0B4D0W0_PSEPS</name>
<evidence type="ECO:0000313" key="2">
    <source>
        <dbReference type="Proteomes" id="UP000031196"/>
    </source>
</evidence>
<accession>A0A0B4D0W0</accession>
<dbReference type="RefSeq" id="WP_043452054.1">
    <property type="nucleotide sequence ID" value="NZ_JBFBKS010000012.1"/>
</dbReference>
<evidence type="ECO:0000313" key="1">
    <source>
        <dbReference type="EMBL" id="KIC67104.1"/>
    </source>
</evidence>
<organism evidence="1 2">
    <name type="scientific">Pseudarthrobacter phenanthrenivorans</name>
    <name type="common">Arthrobacter phenanthrenivorans</name>
    <dbReference type="NCBI Taxonomy" id="361575"/>
    <lineage>
        <taxon>Bacteria</taxon>
        <taxon>Bacillati</taxon>
        <taxon>Actinomycetota</taxon>
        <taxon>Actinomycetes</taxon>
        <taxon>Micrococcales</taxon>
        <taxon>Micrococcaceae</taxon>
        <taxon>Pseudarthrobacter</taxon>
    </lineage>
</organism>
<gene>
    <name evidence="1" type="ORF">RM50_09280</name>
</gene>